<keyword evidence="3" id="KW-0210">Decarboxylase</keyword>
<feature type="domain" description="Orn/Lys/Arg decarboxylases family 1 pyridoxal-P attachment site" evidence="6">
    <location>
        <begin position="5"/>
        <end position="300"/>
    </location>
</feature>
<dbReference type="InterPro" id="IPR036633">
    <property type="entry name" value="Prn/Lys/Arg_de-COase_C_sf"/>
</dbReference>
<keyword evidence="8" id="KW-0032">Aminotransferase</keyword>
<evidence type="ECO:0000256" key="4">
    <source>
        <dbReference type="ARBA" id="ARBA00022898"/>
    </source>
</evidence>
<protein>
    <submittedName>
        <fullName evidence="8">Aminotransferase class I/II-fold pyridoxal phosphate-dependent enzyme</fullName>
    </submittedName>
</protein>
<comment type="similarity">
    <text evidence="2">Belongs to the Orn/Lys/Arg decarboxylase class-I family.</text>
</comment>
<reference evidence="8" key="1">
    <citation type="submission" date="2020-10" db="EMBL/GenBank/DDBJ databases">
        <authorList>
            <person name="Gilroy R."/>
        </authorList>
    </citation>
    <scope>NUCLEOTIDE SEQUENCE</scope>
    <source>
        <strain evidence="8">CHK187-14744</strain>
    </source>
</reference>
<evidence type="ECO:0000256" key="3">
    <source>
        <dbReference type="ARBA" id="ARBA00022793"/>
    </source>
</evidence>
<evidence type="ECO:0000313" key="9">
    <source>
        <dbReference type="Proteomes" id="UP000824164"/>
    </source>
</evidence>
<dbReference type="SUPFAM" id="SSF55904">
    <property type="entry name" value="Ornithine decarboxylase C-terminal domain"/>
    <property type="match status" value="1"/>
</dbReference>
<keyword evidence="5" id="KW-0456">Lyase</keyword>
<dbReference type="PANTHER" id="PTHR43277">
    <property type="entry name" value="ARGININE DECARBOXYLASE"/>
    <property type="match status" value="1"/>
</dbReference>
<dbReference type="InterPro" id="IPR015421">
    <property type="entry name" value="PyrdxlP-dep_Trfase_major"/>
</dbReference>
<dbReference type="InterPro" id="IPR052357">
    <property type="entry name" value="Orn_Lys_Arg_decarboxylase-I"/>
</dbReference>
<proteinExistence type="inferred from homology"/>
<dbReference type="Proteomes" id="UP000824164">
    <property type="component" value="Unassembled WGS sequence"/>
</dbReference>
<keyword evidence="4" id="KW-0663">Pyridoxal phosphate</keyword>
<dbReference type="GO" id="GO:0016831">
    <property type="term" value="F:carboxy-lyase activity"/>
    <property type="evidence" value="ECO:0007669"/>
    <property type="project" value="UniProtKB-KW"/>
</dbReference>
<reference evidence="8" key="2">
    <citation type="journal article" date="2021" name="PeerJ">
        <title>Extensive microbial diversity within the chicken gut microbiome revealed by metagenomics and culture.</title>
        <authorList>
            <person name="Gilroy R."/>
            <person name="Ravi A."/>
            <person name="Getino M."/>
            <person name="Pursley I."/>
            <person name="Horton D.L."/>
            <person name="Alikhan N.F."/>
            <person name="Baker D."/>
            <person name="Gharbi K."/>
            <person name="Hall N."/>
            <person name="Watson M."/>
            <person name="Adriaenssens E.M."/>
            <person name="Foster-Nyarko E."/>
            <person name="Jarju S."/>
            <person name="Secka A."/>
            <person name="Antonio M."/>
            <person name="Oren A."/>
            <person name="Chaudhuri R.R."/>
            <person name="La Ragione R."/>
            <person name="Hildebrand F."/>
            <person name="Pallen M.J."/>
        </authorList>
    </citation>
    <scope>NUCLEOTIDE SEQUENCE</scope>
    <source>
        <strain evidence="8">CHK187-14744</strain>
    </source>
</reference>
<evidence type="ECO:0000313" key="8">
    <source>
        <dbReference type="EMBL" id="HIU02451.1"/>
    </source>
</evidence>
<evidence type="ECO:0000256" key="1">
    <source>
        <dbReference type="ARBA" id="ARBA00001933"/>
    </source>
</evidence>
<keyword evidence="8" id="KW-0808">Transferase</keyword>
<dbReference type="InterPro" id="IPR000310">
    <property type="entry name" value="Orn/Lys/Arg_deCO2ase_major_dom"/>
</dbReference>
<feature type="domain" description="Orn/Lys/Arg decarboxylase C-terminal" evidence="7">
    <location>
        <begin position="396"/>
        <end position="458"/>
    </location>
</feature>
<dbReference type="Gene3D" id="3.40.640.10">
    <property type="entry name" value="Type I PLP-dependent aspartate aminotransferase-like (Major domain)"/>
    <property type="match status" value="1"/>
</dbReference>
<name>A0A9D1KVR3_9FIRM</name>
<dbReference type="Pfam" id="PF01276">
    <property type="entry name" value="OKR_DC_1"/>
    <property type="match status" value="1"/>
</dbReference>
<dbReference type="Gene3D" id="3.90.100.10">
    <property type="entry name" value="Orn/Lys/Arg decarboxylase, C-terminal domain"/>
    <property type="match status" value="1"/>
</dbReference>
<dbReference type="GO" id="GO:0008483">
    <property type="term" value="F:transaminase activity"/>
    <property type="evidence" value="ECO:0007669"/>
    <property type="project" value="UniProtKB-KW"/>
</dbReference>
<dbReference type="Pfam" id="PF03711">
    <property type="entry name" value="OKR_DC_1_C"/>
    <property type="match status" value="1"/>
</dbReference>
<evidence type="ECO:0000256" key="2">
    <source>
        <dbReference type="ARBA" id="ARBA00010671"/>
    </source>
</evidence>
<dbReference type="EMBL" id="DVLT01000031">
    <property type="protein sequence ID" value="HIU02451.1"/>
    <property type="molecule type" value="Genomic_DNA"/>
</dbReference>
<sequence length="469" mass="52630">MKAQLYESLIEYSESNAYPFHMPGHKRQADRFSMLNPYQFDLTEIDGFDNLHEADGLIAQVQEKAEKLYGSGESRLLVNGSSGGILAAIATAFHPGDWVLVARNCHKSVYHALEINRLRPVYIWPEKNREYGFFMDISAENVKEALKRWPRIKGMILTSPTYEGIVSDIRQISKIIHDHGGICIVDEAHGAHLGQYSYFPESSIKGGADMVIQSLHKTMPALTQTGLIHVQGDQVDRRRLGKMLSTYQTSSPSYVLMASVDQCLTWALSEGKEAFEVYADRLGRLRQAIHRLKHIRMPEIVGADPSKLVLSVEGTNLSGKAFYDCLREDHHLQMEMVCGSYVLAMTSVCDTEEGFRRLFYALKAIDGKIMEGNIRFWNVTESFREPFSCPLMPPGEAAERPVEKVTLSQAIGHLSGDYIYQYPPGIPILAPGEPIDASICLQMKQVLEAGQMLHGGYDPEQDQMVVIKK</sequence>
<evidence type="ECO:0000259" key="6">
    <source>
        <dbReference type="Pfam" id="PF01276"/>
    </source>
</evidence>
<evidence type="ECO:0000256" key="5">
    <source>
        <dbReference type="ARBA" id="ARBA00023239"/>
    </source>
</evidence>
<dbReference type="AlphaFoldDB" id="A0A9D1KVR3"/>
<dbReference type="PANTHER" id="PTHR43277:SF4">
    <property type="entry name" value="ARGININE DECARBOXYLASE"/>
    <property type="match status" value="1"/>
</dbReference>
<gene>
    <name evidence="8" type="ORF">IAB63_04285</name>
</gene>
<comment type="cofactor">
    <cofactor evidence="1">
        <name>pyridoxal 5'-phosphate</name>
        <dbReference type="ChEBI" id="CHEBI:597326"/>
    </cofactor>
</comment>
<accession>A0A9D1KVR3</accession>
<evidence type="ECO:0000259" key="7">
    <source>
        <dbReference type="Pfam" id="PF03711"/>
    </source>
</evidence>
<comment type="caution">
    <text evidence="8">The sequence shown here is derived from an EMBL/GenBank/DDBJ whole genome shotgun (WGS) entry which is preliminary data.</text>
</comment>
<organism evidence="8 9">
    <name type="scientific">Candidatus Onthocola gallistercoris</name>
    <dbReference type="NCBI Taxonomy" id="2840876"/>
    <lineage>
        <taxon>Bacteria</taxon>
        <taxon>Bacillati</taxon>
        <taxon>Bacillota</taxon>
        <taxon>Bacilli</taxon>
        <taxon>Candidatus Onthocola</taxon>
    </lineage>
</organism>
<dbReference type="InterPro" id="IPR015424">
    <property type="entry name" value="PyrdxlP-dep_Trfase"/>
</dbReference>
<dbReference type="InterPro" id="IPR008286">
    <property type="entry name" value="Prn/Lys/Arg_de-COase_C"/>
</dbReference>
<dbReference type="SUPFAM" id="SSF53383">
    <property type="entry name" value="PLP-dependent transferases"/>
    <property type="match status" value="1"/>
</dbReference>